<keyword evidence="3" id="KW-1185">Reference proteome</keyword>
<keyword evidence="1" id="KW-1133">Transmembrane helix</keyword>
<organism evidence="2 3">
    <name type="scientific">Hymenobacter citatus</name>
    <dbReference type="NCBI Taxonomy" id="2763506"/>
    <lineage>
        <taxon>Bacteria</taxon>
        <taxon>Pseudomonadati</taxon>
        <taxon>Bacteroidota</taxon>
        <taxon>Cytophagia</taxon>
        <taxon>Cytophagales</taxon>
        <taxon>Hymenobacteraceae</taxon>
        <taxon>Hymenobacter</taxon>
    </lineage>
</organism>
<keyword evidence="1" id="KW-0472">Membrane</keyword>
<dbReference type="Proteomes" id="UP000622017">
    <property type="component" value="Unassembled WGS sequence"/>
</dbReference>
<evidence type="ECO:0000313" key="3">
    <source>
        <dbReference type="Proteomes" id="UP000622017"/>
    </source>
</evidence>
<proteinExistence type="predicted"/>
<dbReference type="RefSeq" id="WP_187320330.1">
    <property type="nucleotide sequence ID" value="NZ_JACSCY010000011.1"/>
</dbReference>
<comment type="caution">
    <text evidence="2">The sequence shown here is derived from an EMBL/GenBank/DDBJ whole genome shotgun (WGS) entry which is preliminary data.</text>
</comment>
<dbReference type="EMBL" id="JACSCY010000011">
    <property type="protein sequence ID" value="MBC6612073.1"/>
    <property type="molecule type" value="Genomic_DNA"/>
</dbReference>
<feature type="transmembrane region" description="Helical" evidence="1">
    <location>
        <begin position="6"/>
        <end position="25"/>
    </location>
</feature>
<gene>
    <name evidence="2" type="ORF">H8B15_14180</name>
</gene>
<evidence type="ECO:0000313" key="2">
    <source>
        <dbReference type="EMBL" id="MBC6612073.1"/>
    </source>
</evidence>
<protein>
    <submittedName>
        <fullName evidence="2">Uncharacterized protein</fullName>
    </submittedName>
</protein>
<keyword evidence="1" id="KW-0812">Transmembrane</keyword>
<sequence length="169" mass="19006">METIAWTALNVILLILIVYAWIKVLAVLRRQIGIGLAALFLLSLSAFRSSSNSSPDLSENLLATNNRPTQSGNWSNYRYTQLNPVNKLFFLVEGKKDQGTVQPTGFHVTTSGLLLGHEWRPIMGSATFSYPNVYYHAVVLHDWKLLGMKLYTTTEEYYGYVPSTKSKKG</sequence>
<name>A0ABR7MNF2_9BACT</name>
<evidence type="ECO:0000256" key="1">
    <source>
        <dbReference type="SAM" id="Phobius"/>
    </source>
</evidence>
<reference evidence="2 3" key="1">
    <citation type="submission" date="2020-08" db="EMBL/GenBank/DDBJ databases">
        <title>Hymenobacter sp.</title>
        <authorList>
            <person name="Kim M.K."/>
        </authorList>
    </citation>
    <scope>NUCLEOTIDE SEQUENCE [LARGE SCALE GENOMIC DNA]</scope>
    <source>
        <strain evidence="2 3">BT507</strain>
    </source>
</reference>
<accession>A0ABR7MNF2</accession>